<keyword evidence="3" id="KW-0378">Hydrolase</keyword>
<dbReference type="PROSITE" id="PS50093">
    <property type="entry name" value="PKD"/>
    <property type="match status" value="1"/>
</dbReference>
<evidence type="ECO:0000313" key="9">
    <source>
        <dbReference type="Proteomes" id="UP001501594"/>
    </source>
</evidence>
<feature type="signal peptide" evidence="5">
    <location>
        <begin position="1"/>
        <end position="35"/>
    </location>
</feature>
<evidence type="ECO:0000313" key="8">
    <source>
        <dbReference type="EMBL" id="GAA4267648.1"/>
    </source>
</evidence>
<name>A0ABP8E615_9MICO</name>
<keyword evidence="4" id="KW-0119">Carbohydrate metabolism</keyword>
<evidence type="ECO:0000256" key="1">
    <source>
        <dbReference type="ARBA" id="ARBA00022729"/>
    </source>
</evidence>
<dbReference type="InterPro" id="IPR013320">
    <property type="entry name" value="ConA-like_dom_sf"/>
</dbReference>
<keyword evidence="1 5" id="KW-0732">Signal</keyword>
<dbReference type="SUPFAM" id="SSF49265">
    <property type="entry name" value="Fibronectin type III"/>
    <property type="match status" value="1"/>
</dbReference>
<feature type="domain" description="Fibronectin type-III" evidence="7">
    <location>
        <begin position="468"/>
        <end position="567"/>
    </location>
</feature>
<evidence type="ECO:0000256" key="4">
    <source>
        <dbReference type="ARBA" id="ARBA00023326"/>
    </source>
</evidence>
<dbReference type="Proteomes" id="UP001501594">
    <property type="component" value="Unassembled WGS sequence"/>
</dbReference>
<proteinExistence type="predicted"/>
<dbReference type="InterPro" id="IPR035986">
    <property type="entry name" value="PKD_dom_sf"/>
</dbReference>
<feature type="chain" id="PRO_5047164275" description="PKD domain-containing protein" evidence="5">
    <location>
        <begin position="36"/>
        <end position="1088"/>
    </location>
</feature>
<evidence type="ECO:0000256" key="2">
    <source>
        <dbReference type="ARBA" id="ARBA00023157"/>
    </source>
</evidence>
<dbReference type="SUPFAM" id="SSF49899">
    <property type="entry name" value="Concanavalin A-like lectins/glucanases"/>
    <property type="match status" value="1"/>
</dbReference>
<dbReference type="InterPro" id="IPR022409">
    <property type="entry name" value="PKD/Chitinase_dom"/>
</dbReference>
<dbReference type="InterPro" id="IPR036116">
    <property type="entry name" value="FN3_sf"/>
</dbReference>
<dbReference type="PROSITE" id="PS50853">
    <property type="entry name" value="FN3"/>
    <property type="match status" value="1"/>
</dbReference>
<dbReference type="SUPFAM" id="SSF49299">
    <property type="entry name" value="PKD domain"/>
    <property type="match status" value="1"/>
</dbReference>
<dbReference type="SMART" id="SM00089">
    <property type="entry name" value="PKD"/>
    <property type="match status" value="1"/>
</dbReference>
<keyword evidence="3" id="KW-0326">Glycosidase</keyword>
<dbReference type="Pfam" id="PF18911">
    <property type="entry name" value="PKD_4"/>
    <property type="match status" value="1"/>
</dbReference>
<evidence type="ECO:0000256" key="5">
    <source>
        <dbReference type="SAM" id="SignalP"/>
    </source>
</evidence>
<organism evidence="8 9">
    <name type="scientific">Frondihabitans peucedani</name>
    <dbReference type="NCBI Taxonomy" id="598626"/>
    <lineage>
        <taxon>Bacteria</taxon>
        <taxon>Bacillati</taxon>
        <taxon>Actinomycetota</taxon>
        <taxon>Actinomycetes</taxon>
        <taxon>Micrococcales</taxon>
        <taxon>Microbacteriaceae</taxon>
        <taxon>Frondihabitans</taxon>
    </lineage>
</organism>
<feature type="domain" description="PKD" evidence="6">
    <location>
        <begin position="794"/>
        <end position="882"/>
    </location>
</feature>
<reference evidence="9" key="1">
    <citation type="journal article" date="2019" name="Int. J. Syst. Evol. Microbiol.">
        <title>The Global Catalogue of Microorganisms (GCM) 10K type strain sequencing project: providing services to taxonomists for standard genome sequencing and annotation.</title>
        <authorList>
            <consortium name="The Broad Institute Genomics Platform"/>
            <consortium name="The Broad Institute Genome Sequencing Center for Infectious Disease"/>
            <person name="Wu L."/>
            <person name="Ma J."/>
        </authorList>
    </citation>
    <scope>NUCLEOTIDE SEQUENCE [LARGE SCALE GENOMIC DNA]</scope>
    <source>
        <strain evidence="9">JCM 17442</strain>
    </source>
</reference>
<dbReference type="InterPro" id="IPR000601">
    <property type="entry name" value="PKD_dom"/>
</dbReference>
<comment type="caution">
    <text evidence="8">The sequence shown here is derived from an EMBL/GenBank/DDBJ whole genome shotgun (WGS) entry which is preliminary data.</text>
</comment>
<dbReference type="Gene3D" id="2.60.40.10">
    <property type="entry name" value="Immunoglobulins"/>
    <property type="match status" value="2"/>
</dbReference>
<dbReference type="InterPro" id="IPR006558">
    <property type="entry name" value="LamG-like"/>
</dbReference>
<dbReference type="InterPro" id="IPR003961">
    <property type="entry name" value="FN3_dom"/>
</dbReference>
<keyword evidence="2" id="KW-1015">Disulfide bond</keyword>
<dbReference type="EMBL" id="BAABAU010000005">
    <property type="protein sequence ID" value="GAA4267648.1"/>
    <property type="molecule type" value="Genomic_DNA"/>
</dbReference>
<dbReference type="InterPro" id="IPR011047">
    <property type="entry name" value="Quinoprotein_ADH-like_sf"/>
</dbReference>
<keyword evidence="9" id="KW-1185">Reference proteome</keyword>
<sequence length="1088" mass="109105">MGRGTSTTIRRVTTALTTTAVLAAGLVAIGGPAHADSAPADPTDPKTPVTVTTDVLPTPQIDGVVWTQAISKGHVFAGGEFTTARPFGAAAGVNTVSRANLLSYDITTGILDSAFTASTNAQVKAVAASSDGSSLFVAGSFTQVDGATRTRIAKVDAKTGALVSAFTATANSTVNALAVRGNTLYLGGAFTSVTATVGGAGVSRGQLAAVDATTGAILPWNPSAVGGNVSSLAVSPDGGKVVVGGAFTTLNGSGNPGYGLGAVDSTSGALLPWAANTTKVRDGGSMAGITSLTGDSTGVYGSGYVFGTGGTLEGTFRADWNGDLVWIADCHGDTYSTAVSSTALYATSHAHFCGDLQGFQQTNPNFTFHRATAFSKAATLTLTANPWGSTYTDFAGTPGPSLLNWNPTLTPGTYTGKTQAAWSVAANDDYVVYGGEFPTVDGIAQQGLVRFAVPSIAPNKDGPVVTGGQFVPNLTSVRSGSVKASWLANADRDNGTLSYALYRDGSSTPVYTTTAYSTTWLRPELAFTDTGLVPGSTHSYRLRATDPFGNTVLGNSVSITAASSQPSGYPGRVLADAPSDFWRLDETSGSAVRDFAGNNDLVAGAGVTRGAAGAVSDGDRASTFNGTTTGFAATQSPVAAPQTFTEEAWFSTTTTAGGKILGFGEQSTGVSTQYDRHLYLSTDGRLNFGVYNGSLVTLTSPAALNDGHWHQAVATLGSSGMNLYVDGRLIASRSSVSAQSIPVGYWRIGGDSTWNGSPWFAGSIDDVSIYPAALTAAQVQAHYASATGASTPPTNTAPTASFTQSASGLQATFDGSSSSDPDGSIASYSWSFGDGATATGATPTHAYAAAGSYSASLTVTDNGGATASTSRQVTVTVPATSGTVASDAFGRTLSSGWGTADVGGAWTSVGSASNLSMQTGTGRITLSGPSAQAGATLASVSQTGVDLSVTFALAQAASGGGTQVSLQGRKIGSSDYRATVQLTGSGTATVSLVGAGTTIANPVRVAGSIGAGTRISTRLQVVGTSPTTLRAKAWIAGTTEPSAWMVTATSSAAALQAPGSLGLLSYVSGSSAAGAQSLSVDDLVATTP</sequence>
<evidence type="ECO:0008006" key="10">
    <source>
        <dbReference type="Google" id="ProtNLM"/>
    </source>
</evidence>
<dbReference type="Pfam" id="PF13385">
    <property type="entry name" value="Laminin_G_3"/>
    <property type="match status" value="1"/>
</dbReference>
<dbReference type="SUPFAM" id="SSF50998">
    <property type="entry name" value="Quinoprotein alcohol dehydrogenase-like"/>
    <property type="match status" value="1"/>
</dbReference>
<dbReference type="CDD" id="cd00146">
    <property type="entry name" value="PKD"/>
    <property type="match status" value="1"/>
</dbReference>
<evidence type="ECO:0000256" key="3">
    <source>
        <dbReference type="ARBA" id="ARBA00023295"/>
    </source>
</evidence>
<dbReference type="Gene3D" id="2.60.120.200">
    <property type="match status" value="1"/>
</dbReference>
<dbReference type="SMART" id="SM00560">
    <property type="entry name" value="LamGL"/>
    <property type="match status" value="1"/>
</dbReference>
<gene>
    <name evidence="8" type="ORF">GCM10022256_32600</name>
</gene>
<evidence type="ECO:0000259" key="7">
    <source>
        <dbReference type="PROSITE" id="PS50853"/>
    </source>
</evidence>
<evidence type="ECO:0000259" key="6">
    <source>
        <dbReference type="PROSITE" id="PS50093"/>
    </source>
</evidence>
<keyword evidence="4" id="KW-0624">Polysaccharide degradation</keyword>
<dbReference type="InterPro" id="IPR013783">
    <property type="entry name" value="Ig-like_fold"/>
</dbReference>
<accession>A0ABP8E615</accession>
<protein>
    <recommendedName>
        <fullName evidence="10">PKD domain-containing protein</fullName>
    </recommendedName>
</protein>